<reference evidence="2 3" key="1">
    <citation type="submission" date="2016-10" db="EMBL/GenBank/DDBJ databases">
        <authorList>
            <person name="de Groot N.N."/>
        </authorList>
    </citation>
    <scope>NUCLEOTIDE SEQUENCE [LARGE SCALE GENOMIC DNA]</scope>
    <source>
        <strain evidence="2 3">S5-249</strain>
    </source>
</reference>
<protein>
    <submittedName>
        <fullName evidence="2">Uncharacterized protein</fullName>
    </submittedName>
</protein>
<organism evidence="2 3">
    <name type="scientific">Sphingomonas jatrophae</name>
    <dbReference type="NCBI Taxonomy" id="1166337"/>
    <lineage>
        <taxon>Bacteria</taxon>
        <taxon>Pseudomonadati</taxon>
        <taxon>Pseudomonadota</taxon>
        <taxon>Alphaproteobacteria</taxon>
        <taxon>Sphingomonadales</taxon>
        <taxon>Sphingomonadaceae</taxon>
        <taxon>Sphingomonas</taxon>
    </lineage>
</organism>
<accession>A0A1I6JP14</accession>
<name>A0A1I6JP14_9SPHN</name>
<keyword evidence="1" id="KW-0812">Transmembrane</keyword>
<gene>
    <name evidence="2" type="ORF">SAMN05192580_0607</name>
</gene>
<dbReference type="EMBL" id="FOZG01000001">
    <property type="protein sequence ID" value="SFR80684.1"/>
    <property type="molecule type" value="Genomic_DNA"/>
</dbReference>
<evidence type="ECO:0000313" key="2">
    <source>
        <dbReference type="EMBL" id="SFR80684.1"/>
    </source>
</evidence>
<sequence length="38" mass="3962">MNNVHGAKLWFEGLGLVLGGAAVSVGLYQAIGYCMACF</sequence>
<evidence type="ECO:0000256" key="1">
    <source>
        <dbReference type="SAM" id="Phobius"/>
    </source>
</evidence>
<keyword evidence="1" id="KW-0472">Membrane</keyword>
<keyword evidence="1" id="KW-1133">Transmembrane helix</keyword>
<dbReference type="Proteomes" id="UP000198824">
    <property type="component" value="Unassembled WGS sequence"/>
</dbReference>
<dbReference type="AlphaFoldDB" id="A0A1I6JP14"/>
<feature type="transmembrane region" description="Helical" evidence="1">
    <location>
        <begin position="14"/>
        <end position="36"/>
    </location>
</feature>
<evidence type="ECO:0000313" key="3">
    <source>
        <dbReference type="Proteomes" id="UP000198824"/>
    </source>
</evidence>
<keyword evidence="3" id="KW-1185">Reference proteome</keyword>
<proteinExistence type="predicted"/>